<organism evidence="3 4">
    <name type="scientific">Batrachochytrium salamandrivorans</name>
    <dbReference type="NCBI Taxonomy" id="1357716"/>
    <lineage>
        <taxon>Eukaryota</taxon>
        <taxon>Fungi</taxon>
        <taxon>Fungi incertae sedis</taxon>
        <taxon>Chytridiomycota</taxon>
        <taxon>Chytridiomycota incertae sedis</taxon>
        <taxon>Chytridiomycetes</taxon>
        <taxon>Rhizophydiales</taxon>
        <taxon>Rhizophydiales incertae sedis</taxon>
        <taxon>Batrachochytrium</taxon>
    </lineage>
</organism>
<comment type="caution">
    <text evidence="3">The sequence shown here is derived from an EMBL/GenBank/DDBJ whole genome shotgun (WGS) entry which is preliminary data.</text>
</comment>
<keyword evidence="2" id="KW-0472">Membrane</keyword>
<keyword evidence="2" id="KW-0812">Transmembrane</keyword>
<feature type="region of interest" description="Disordered" evidence="1">
    <location>
        <begin position="303"/>
        <end position="329"/>
    </location>
</feature>
<feature type="region of interest" description="Disordered" evidence="1">
    <location>
        <begin position="412"/>
        <end position="456"/>
    </location>
</feature>
<gene>
    <name evidence="3" type="ORF">BASA50_011292</name>
</gene>
<name>A0ABQ8EWR2_9FUNG</name>
<dbReference type="Pfam" id="PF17010">
    <property type="entry name" value="DUF5092"/>
    <property type="match status" value="1"/>
</dbReference>
<proteinExistence type="predicted"/>
<sequence>MPRYEPVPMVDTNVGHVISIQESSKRSSPSTFISRLSSPIKLSSISQTHFEPLNPNLPPRFVKLLGLPPPNSDGSITNPPIEIIGGDERNHIMDVLDADNEDPFTLDTMESLIHSHAKKGLDFIIARVTTVDPEDEKRFYYSYYAAHHINKVLFRTQPEEGLLHRMRAKNPLNNMTIVGDVHYYAVSRSSAQSRIDDLAKFDLPKSSPLGKVGASIIHAIFPETIEKSSRNGIRNHFRSKSGDTHLAADIFNRSLFSNSCSSGKKRTLHLIARPEAFEMSSTEISKFSIDMSPKKYDQSIESAVSKVKDKSRQRRESSRRSSFDDAFRDPLPASVTATTVAPGGNPLPDIAIGSCAYINSVSGPSQLQMDTPTTAELHRHHNVRSFAFSNDHTGSMTVQDWVHRQAANKAVSINGSPHSPSPTSSSSSGPGGSERKRNTKSNNANNNNTLPATLSSTSATTSIPLSDASHHNSALPEFFYEAIYYGSDDDFLMKASVRSYFKEHALDSEDAVLFTISAPSDSSEQPADQHPALLNFMYSVTEADTERSAFRNLDTAKMLKWAMVLYAIMAFVIVKFLGM</sequence>
<feature type="compositionally biased region" description="Low complexity" evidence="1">
    <location>
        <begin position="415"/>
        <end position="428"/>
    </location>
</feature>
<evidence type="ECO:0000313" key="4">
    <source>
        <dbReference type="Proteomes" id="UP001648503"/>
    </source>
</evidence>
<feature type="transmembrane region" description="Helical" evidence="2">
    <location>
        <begin position="558"/>
        <end position="578"/>
    </location>
</feature>
<dbReference type="Proteomes" id="UP001648503">
    <property type="component" value="Unassembled WGS sequence"/>
</dbReference>
<dbReference type="EMBL" id="JAFCIX010000555">
    <property type="protein sequence ID" value="KAH6587688.1"/>
    <property type="molecule type" value="Genomic_DNA"/>
</dbReference>
<feature type="compositionally biased region" description="Basic and acidic residues" evidence="1">
    <location>
        <begin position="306"/>
        <end position="328"/>
    </location>
</feature>
<keyword evidence="2" id="KW-1133">Transmembrane helix</keyword>
<evidence type="ECO:0000256" key="2">
    <source>
        <dbReference type="SAM" id="Phobius"/>
    </source>
</evidence>
<accession>A0ABQ8EWR2</accession>
<evidence type="ECO:0000313" key="3">
    <source>
        <dbReference type="EMBL" id="KAH6587688.1"/>
    </source>
</evidence>
<keyword evidence="4" id="KW-1185">Reference proteome</keyword>
<protein>
    <submittedName>
        <fullName evidence="3">Uncharacterized protein</fullName>
    </submittedName>
</protein>
<feature type="compositionally biased region" description="Low complexity" evidence="1">
    <location>
        <begin position="440"/>
        <end position="456"/>
    </location>
</feature>
<dbReference type="InterPro" id="IPR031537">
    <property type="entry name" value="DUF5092"/>
</dbReference>
<evidence type="ECO:0000256" key="1">
    <source>
        <dbReference type="SAM" id="MobiDB-lite"/>
    </source>
</evidence>
<reference evidence="3 4" key="1">
    <citation type="submission" date="2021-02" db="EMBL/GenBank/DDBJ databases">
        <title>Variation within the Batrachochytrium salamandrivorans European outbreak.</title>
        <authorList>
            <person name="Kelly M."/>
            <person name="Pasmans F."/>
            <person name="Shea T.P."/>
            <person name="Munoz J.F."/>
            <person name="Carranza S."/>
            <person name="Cuomo C.A."/>
            <person name="Martel A."/>
        </authorList>
    </citation>
    <scope>NUCLEOTIDE SEQUENCE [LARGE SCALE GENOMIC DNA]</scope>
    <source>
        <strain evidence="3 4">AMFP18/2</strain>
    </source>
</reference>